<dbReference type="RefSeq" id="WP_272749372.1">
    <property type="nucleotide sequence ID" value="NZ_JAQQKX010000017.1"/>
</dbReference>
<feature type="transmembrane region" description="Helical" evidence="1">
    <location>
        <begin position="42"/>
        <end position="62"/>
    </location>
</feature>
<sequence length="200" mass="22699">MKLETFERLWRAHANDLSQTAQACLMEDMMQTMKRRRAGQSAFFLFLAAVLGTMTFVFGYGVIKHDNFDPTREWGAIVMLIMPWIALILMKRAFDRHVRRFPDPAASLPEQLSAQLDENRMAQQKAVVMFGLMALFPVATGVALWQLLSVGKMEVAHVQQGALLFGSVLGISLVIQIVRYLRVLKPEGERLKRLLEEYGA</sequence>
<evidence type="ECO:0000313" key="2">
    <source>
        <dbReference type="EMBL" id="MDC7684894.1"/>
    </source>
</evidence>
<keyword evidence="1" id="KW-0812">Transmembrane</keyword>
<feature type="transmembrane region" description="Helical" evidence="1">
    <location>
        <begin position="160"/>
        <end position="181"/>
    </location>
</feature>
<feature type="transmembrane region" description="Helical" evidence="1">
    <location>
        <begin position="126"/>
        <end position="148"/>
    </location>
</feature>
<keyword evidence="3" id="KW-1185">Reference proteome</keyword>
<keyword evidence="1" id="KW-1133">Transmembrane helix</keyword>
<proteinExistence type="predicted"/>
<gene>
    <name evidence="2" type="ORF">PQU92_16540</name>
</gene>
<name>A0ABT5HY34_9CAUL</name>
<comment type="caution">
    <text evidence="2">The sequence shown here is derived from an EMBL/GenBank/DDBJ whole genome shotgun (WGS) entry which is preliminary data.</text>
</comment>
<feature type="transmembrane region" description="Helical" evidence="1">
    <location>
        <begin position="74"/>
        <end position="90"/>
    </location>
</feature>
<accession>A0ABT5HY34</accession>
<evidence type="ECO:0000313" key="3">
    <source>
        <dbReference type="Proteomes" id="UP001214854"/>
    </source>
</evidence>
<organism evidence="2 3">
    <name type="scientific">Asticcacaulis aquaticus</name>
    <dbReference type="NCBI Taxonomy" id="2984212"/>
    <lineage>
        <taxon>Bacteria</taxon>
        <taxon>Pseudomonadati</taxon>
        <taxon>Pseudomonadota</taxon>
        <taxon>Alphaproteobacteria</taxon>
        <taxon>Caulobacterales</taxon>
        <taxon>Caulobacteraceae</taxon>
        <taxon>Asticcacaulis</taxon>
    </lineage>
</organism>
<dbReference type="EMBL" id="JAQQKX010000017">
    <property type="protein sequence ID" value="MDC7684894.1"/>
    <property type="molecule type" value="Genomic_DNA"/>
</dbReference>
<evidence type="ECO:0000256" key="1">
    <source>
        <dbReference type="SAM" id="Phobius"/>
    </source>
</evidence>
<reference evidence="2 3" key="1">
    <citation type="submission" date="2023-01" db="EMBL/GenBank/DDBJ databases">
        <title>Novel species of the genus Asticcacaulis isolated from rivers.</title>
        <authorList>
            <person name="Lu H."/>
        </authorList>
    </citation>
    <scope>NUCLEOTIDE SEQUENCE [LARGE SCALE GENOMIC DNA]</scope>
    <source>
        <strain evidence="2 3">BYS171W</strain>
    </source>
</reference>
<keyword evidence="1" id="KW-0472">Membrane</keyword>
<protein>
    <submittedName>
        <fullName evidence="2">Uncharacterized protein</fullName>
    </submittedName>
</protein>
<dbReference type="Proteomes" id="UP001214854">
    <property type="component" value="Unassembled WGS sequence"/>
</dbReference>